<keyword evidence="1" id="KW-0378">Hydrolase</keyword>
<gene>
    <name evidence="4" type="ORF">GRI43_06630</name>
</gene>
<dbReference type="GO" id="GO:0003723">
    <property type="term" value="F:RNA binding"/>
    <property type="evidence" value="ECO:0007669"/>
    <property type="project" value="UniProtKB-KW"/>
</dbReference>
<proteinExistence type="predicted"/>
<dbReference type="EMBL" id="WTYP01000001">
    <property type="protein sequence ID" value="MXP47063.1"/>
    <property type="molecule type" value="Genomic_DNA"/>
</dbReference>
<organism evidence="4 5">
    <name type="scientific">Pontixanthobacter luteolus</name>
    <dbReference type="NCBI Taxonomy" id="295089"/>
    <lineage>
        <taxon>Bacteria</taxon>
        <taxon>Pseudomonadati</taxon>
        <taxon>Pseudomonadota</taxon>
        <taxon>Alphaproteobacteria</taxon>
        <taxon>Sphingomonadales</taxon>
        <taxon>Erythrobacteraceae</taxon>
        <taxon>Pontixanthobacter</taxon>
    </lineage>
</organism>
<dbReference type="Proteomes" id="UP000471435">
    <property type="component" value="Unassembled WGS sequence"/>
</dbReference>
<dbReference type="Pfam" id="PF10150">
    <property type="entry name" value="RNase_E_G"/>
    <property type="match status" value="1"/>
</dbReference>
<dbReference type="InterPro" id="IPR019307">
    <property type="entry name" value="RNA-bd_AU-1/RNase_E/G"/>
</dbReference>
<dbReference type="OrthoDB" id="7403919at2"/>
<dbReference type="GO" id="GO:0016787">
    <property type="term" value="F:hydrolase activity"/>
    <property type="evidence" value="ECO:0007669"/>
    <property type="project" value="UniProtKB-KW"/>
</dbReference>
<evidence type="ECO:0000256" key="1">
    <source>
        <dbReference type="ARBA" id="ARBA00022801"/>
    </source>
</evidence>
<evidence type="ECO:0000259" key="3">
    <source>
        <dbReference type="Pfam" id="PF10150"/>
    </source>
</evidence>
<evidence type="ECO:0000313" key="5">
    <source>
        <dbReference type="Proteomes" id="UP000471435"/>
    </source>
</evidence>
<name>A0A6I4UZH6_9SPHN</name>
<feature type="domain" description="RNA-binding protein AU-1/Ribonuclease E/G" evidence="3">
    <location>
        <begin position="149"/>
        <end position="242"/>
    </location>
</feature>
<dbReference type="RefSeq" id="WP_160730225.1">
    <property type="nucleotide sequence ID" value="NZ_WTYP01000001.1"/>
</dbReference>
<evidence type="ECO:0000313" key="4">
    <source>
        <dbReference type="EMBL" id="MXP47063.1"/>
    </source>
</evidence>
<protein>
    <submittedName>
        <fullName evidence="4">Ribonuclease</fullName>
    </submittedName>
</protein>
<keyword evidence="2" id="KW-0694">RNA-binding</keyword>
<reference evidence="4 5" key="1">
    <citation type="submission" date="2019-12" db="EMBL/GenBank/DDBJ databases">
        <title>Genomic-based taxomic classification of the family Erythrobacteraceae.</title>
        <authorList>
            <person name="Xu L."/>
        </authorList>
    </citation>
    <scope>NUCLEOTIDE SEQUENCE [LARGE SCALE GENOMIC DNA]</scope>
    <source>
        <strain evidence="4 5">SW-109</strain>
    </source>
</reference>
<comment type="caution">
    <text evidence="4">The sequence shown here is derived from an EMBL/GenBank/DDBJ whole genome shotgun (WGS) entry which is preliminary data.</text>
</comment>
<accession>A0A6I4UZH6</accession>
<evidence type="ECO:0000256" key="2">
    <source>
        <dbReference type="ARBA" id="ARBA00022884"/>
    </source>
</evidence>
<keyword evidence="5" id="KW-1185">Reference proteome</keyword>
<sequence length="328" mass="35395">MAEWLVEHGIGEDRAVLCDHGRILESRVYRRGMLGPGHVSDARLVSRAKGSKRGTVQFASGEEALVSGLAVSASEGSTIRCKVVRSQVPERDRRKLAHAVPTNEAPTAADTLFDQLTAQGCKPKLVRRFPDCDWNELWLEASNGAVPFDGGELIFADTPAMMLIDIDGGGNGAADARLLALSAVNPIAESIGRFNLSGSIGIDFPTLQAKADRKAVDQAIEAALDHWPHERTAMNGFGFIQIVARFERPSLIQHIHYARAASAACLLLRKAEYVTEPGALQLNCHPAVAGKFQDAWLAELSRRTGREVRTAMDPSLALEAGFAQAVPL</sequence>
<dbReference type="AlphaFoldDB" id="A0A6I4UZH6"/>